<reference evidence="2" key="1">
    <citation type="submission" date="2021-02" db="EMBL/GenBank/DDBJ databases">
        <authorList>
            <person name="Nowell W R."/>
        </authorList>
    </citation>
    <scope>NUCLEOTIDE SEQUENCE</scope>
</reference>
<name>A0A813XYV3_9BILA</name>
<evidence type="ECO:0000259" key="1">
    <source>
        <dbReference type="PROSITE" id="PS50181"/>
    </source>
</evidence>
<dbReference type="Proteomes" id="UP000663860">
    <property type="component" value="Unassembled WGS sequence"/>
</dbReference>
<sequence>MNTGEEITNCLTILETFPNELFMEVFSYLTSIDTIIAFSNLNHRFQSLISQCCQIFDLNSVNKSKCDFIFQIHNTNQWKSLRISNSDEKPYWMNHIIENYISINNFSQLQFLSVGELKDKTQKLFFSILPSLTNLIYLSIESLCAKEIQSFDLPKLKKLVFSSCLSIDWIQNFSQIETIEYTINHFCENKDHLFWPLTTKHIKFVLMTSVEHSLIYDSLISLSQLINLEIYQMQSGQVPMFGNRWEQLIRSSCPLLRIFRFYFLFHPLSLRDLKQLMNSYATPFFLKEKKWFLNCHLCASERGPLYSKQTMFYTLPYPMKTLTTYKNSLKKTMSTLPIDDHVNIYRNVETLIYGNYLPINNDFNRTKINNLVIDTQFETIHWLHTLTNLQQLHIGSYGYISIEQFRLLLDNASRLYSLSLRKSQLIKLTDDWNDFHICKHLSQKIRILKFQSYENTSECFNEYEIERMVSIFGNKCECLSLGVQIKTHTIEHILSRMLKLSYLFVFIPENFQSSIMKQLPRSRPLTMEWLEKQQTPFDRSNCIFYGDLYGNHFLL</sequence>
<dbReference type="PROSITE" id="PS50181">
    <property type="entry name" value="FBOX"/>
    <property type="match status" value="1"/>
</dbReference>
<dbReference type="AlphaFoldDB" id="A0A813XYV3"/>
<accession>A0A813XYV3</accession>
<gene>
    <name evidence="2" type="ORF">IZO911_LOCUS11052</name>
</gene>
<evidence type="ECO:0000313" key="3">
    <source>
        <dbReference type="Proteomes" id="UP000663860"/>
    </source>
</evidence>
<feature type="domain" description="F-box" evidence="1">
    <location>
        <begin position="11"/>
        <end position="59"/>
    </location>
</feature>
<dbReference type="EMBL" id="CAJNOE010000082">
    <property type="protein sequence ID" value="CAF0878453.1"/>
    <property type="molecule type" value="Genomic_DNA"/>
</dbReference>
<dbReference type="InterPro" id="IPR001810">
    <property type="entry name" value="F-box_dom"/>
</dbReference>
<proteinExistence type="predicted"/>
<organism evidence="2 3">
    <name type="scientific">Adineta steineri</name>
    <dbReference type="NCBI Taxonomy" id="433720"/>
    <lineage>
        <taxon>Eukaryota</taxon>
        <taxon>Metazoa</taxon>
        <taxon>Spiralia</taxon>
        <taxon>Gnathifera</taxon>
        <taxon>Rotifera</taxon>
        <taxon>Eurotatoria</taxon>
        <taxon>Bdelloidea</taxon>
        <taxon>Adinetida</taxon>
        <taxon>Adinetidae</taxon>
        <taxon>Adineta</taxon>
    </lineage>
</organism>
<dbReference type="SUPFAM" id="SSF52058">
    <property type="entry name" value="L domain-like"/>
    <property type="match status" value="1"/>
</dbReference>
<evidence type="ECO:0000313" key="2">
    <source>
        <dbReference type="EMBL" id="CAF0878453.1"/>
    </source>
</evidence>
<comment type="caution">
    <text evidence="2">The sequence shown here is derived from an EMBL/GenBank/DDBJ whole genome shotgun (WGS) entry which is preliminary data.</text>
</comment>
<protein>
    <recommendedName>
        <fullName evidence="1">F-box domain-containing protein</fullName>
    </recommendedName>
</protein>